<evidence type="ECO:0000313" key="2">
    <source>
        <dbReference type="Proteomes" id="UP000309340"/>
    </source>
</evidence>
<keyword evidence="2" id="KW-1185">Reference proteome</keyword>
<name>A0A4U0X5E3_9PEZI</name>
<gene>
    <name evidence="1" type="ORF">B0A55_06122</name>
</gene>
<organism evidence="1 2">
    <name type="scientific">Friedmanniomyces simplex</name>
    <dbReference type="NCBI Taxonomy" id="329884"/>
    <lineage>
        <taxon>Eukaryota</taxon>
        <taxon>Fungi</taxon>
        <taxon>Dikarya</taxon>
        <taxon>Ascomycota</taxon>
        <taxon>Pezizomycotina</taxon>
        <taxon>Dothideomycetes</taxon>
        <taxon>Dothideomycetidae</taxon>
        <taxon>Mycosphaerellales</taxon>
        <taxon>Teratosphaeriaceae</taxon>
        <taxon>Friedmanniomyces</taxon>
    </lineage>
</organism>
<proteinExistence type="predicted"/>
<accession>A0A4U0X5E3</accession>
<dbReference type="EMBL" id="NAJQ01000376">
    <property type="protein sequence ID" value="TKA70937.1"/>
    <property type="molecule type" value="Genomic_DNA"/>
</dbReference>
<comment type="caution">
    <text evidence="1">The sequence shown here is derived from an EMBL/GenBank/DDBJ whole genome shotgun (WGS) entry which is preliminary data.</text>
</comment>
<evidence type="ECO:0000313" key="1">
    <source>
        <dbReference type="EMBL" id="TKA70937.1"/>
    </source>
</evidence>
<dbReference type="AlphaFoldDB" id="A0A4U0X5E3"/>
<reference evidence="1 2" key="1">
    <citation type="submission" date="2017-03" db="EMBL/GenBank/DDBJ databases">
        <title>Genomes of endolithic fungi from Antarctica.</title>
        <authorList>
            <person name="Coleine C."/>
            <person name="Masonjones S."/>
            <person name="Stajich J.E."/>
        </authorList>
    </citation>
    <scope>NUCLEOTIDE SEQUENCE [LARGE SCALE GENOMIC DNA]</scope>
    <source>
        <strain evidence="1 2">CCFEE 5184</strain>
    </source>
</reference>
<dbReference type="Proteomes" id="UP000309340">
    <property type="component" value="Unassembled WGS sequence"/>
</dbReference>
<sequence>MLVRLHLALAKGLNVRTGKHVFYIFLDHATDALTLAGKYENDSRGVPVRLWTELDKVGSHFYKVHFSMNPISAGTGCQEAQELARQQWSAELFSRSLRVHKGTEWAGREDDAFLALAICHGLVSYVKRVLVDHPSAVAGLATGLYLQYALHTIWSPHYDMVRLLLNAGANPNQNSTITVLGVYTVWETFITRCYSRPNNRLWPIAGLLLKFKADPRAMCMKMDDEDYGQDYDDD</sequence>
<protein>
    <submittedName>
        <fullName evidence="1">Uncharacterized protein</fullName>
    </submittedName>
</protein>